<name>W4HLM9_9RHOB</name>
<evidence type="ECO:0000313" key="7">
    <source>
        <dbReference type="EMBL" id="ETW13644.1"/>
    </source>
</evidence>
<evidence type="ECO:0000259" key="6">
    <source>
        <dbReference type="SMART" id="SM00849"/>
    </source>
</evidence>
<dbReference type="PROSITE" id="PS51318">
    <property type="entry name" value="TAT"/>
    <property type="match status" value="1"/>
</dbReference>
<feature type="chain" id="PRO_5004842240" evidence="5">
    <location>
        <begin position="30"/>
        <end position="323"/>
    </location>
</feature>
<keyword evidence="4" id="KW-0862">Zinc</keyword>
<dbReference type="AlphaFoldDB" id="W4HLM9"/>
<dbReference type="SUPFAM" id="SSF56281">
    <property type="entry name" value="Metallo-hydrolase/oxidoreductase"/>
    <property type="match status" value="1"/>
</dbReference>
<dbReference type="CDD" id="cd07720">
    <property type="entry name" value="OPHC2-like_MBL-fold"/>
    <property type="match status" value="1"/>
</dbReference>
<dbReference type="eggNOG" id="COG0491">
    <property type="taxonomic scope" value="Bacteria"/>
</dbReference>
<dbReference type="PANTHER" id="PTHR42978">
    <property type="entry name" value="QUORUM-QUENCHING LACTONASE YTNP-RELATED-RELATED"/>
    <property type="match status" value="1"/>
</dbReference>
<protein>
    <submittedName>
        <fullName evidence="7">Beta-lactamase domain containing protein</fullName>
    </submittedName>
</protein>
<keyword evidence="3" id="KW-0378">Hydrolase</keyword>
<evidence type="ECO:0000313" key="8">
    <source>
        <dbReference type="Proteomes" id="UP000019063"/>
    </source>
</evidence>
<dbReference type="InterPro" id="IPR036866">
    <property type="entry name" value="RibonucZ/Hydroxyglut_hydro"/>
</dbReference>
<keyword evidence="2" id="KW-0479">Metal-binding</keyword>
<dbReference type="PANTHER" id="PTHR42978:SF6">
    <property type="entry name" value="QUORUM-QUENCHING LACTONASE YTNP-RELATED"/>
    <property type="match status" value="1"/>
</dbReference>
<reference evidence="7 8" key="1">
    <citation type="journal article" date="2014" name="Antonie Van Leeuwenhoek">
        <title>Roseivivax atlanticus sp. nov., isolated from surface seawater of the Atlantic Ocean.</title>
        <authorList>
            <person name="Li G."/>
            <person name="Lai Q."/>
            <person name="Liu X."/>
            <person name="Sun F."/>
            <person name="Shao Z."/>
        </authorList>
    </citation>
    <scope>NUCLEOTIDE SEQUENCE [LARGE SCALE GENOMIC DNA]</scope>
    <source>
        <strain evidence="7 8">22II-s10s</strain>
    </source>
</reference>
<evidence type="ECO:0000256" key="5">
    <source>
        <dbReference type="SAM" id="SignalP"/>
    </source>
</evidence>
<dbReference type="Gene3D" id="3.60.15.10">
    <property type="entry name" value="Ribonuclease Z/Hydroxyacylglutathione hydrolase-like"/>
    <property type="match status" value="1"/>
</dbReference>
<evidence type="ECO:0000256" key="4">
    <source>
        <dbReference type="ARBA" id="ARBA00022833"/>
    </source>
</evidence>
<evidence type="ECO:0000256" key="2">
    <source>
        <dbReference type="ARBA" id="ARBA00022723"/>
    </source>
</evidence>
<organism evidence="7 8">
    <name type="scientific">Roseivivax marinus</name>
    <dbReference type="NCBI Taxonomy" id="1379903"/>
    <lineage>
        <taxon>Bacteria</taxon>
        <taxon>Pseudomonadati</taxon>
        <taxon>Pseudomonadota</taxon>
        <taxon>Alphaproteobacteria</taxon>
        <taxon>Rhodobacterales</taxon>
        <taxon>Roseobacteraceae</taxon>
        <taxon>Roseivivax</taxon>
    </lineage>
</organism>
<sequence length="323" mass="34067">MQRRQFLATAPLVGAAATLGGLAPSLARAASHSGGGSAQVPAYQRFAVGDMTVTCLGDGSLHIGPDSLIGIEADAYTELMRAQFRDPETYPTSVNAFAIQRGDETILVDAGTADAMGPGLGRLPRSLEAAGIDPASVTRLLATHLHPDHVAGALSGQDAMFPNAELVVSETDRAFWSDEGNFSGAPEMMQNFANLARSVLSAYSDRLVTFSGEEDIGSGITSMPLPGHTPGHSGYMLSSGDDSLLIWADIVHVPPVQFARPDVAIGFDVDPEQAVETRQRTMDMVATDRLQVAGSHIGFPGVVNVEAAEDGYRMIPAVYHYDV</sequence>
<dbReference type="STRING" id="1379903.ATO8_06426"/>
<comment type="caution">
    <text evidence="7">The sequence shown here is derived from an EMBL/GenBank/DDBJ whole genome shotgun (WGS) entry which is preliminary data.</text>
</comment>
<dbReference type="InterPro" id="IPR001279">
    <property type="entry name" value="Metallo-B-lactamas"/>
</dbReference>
<keyword evidence="8" id="KW-1185">Reference proteome</keyword>
<dbReference type="EMBL" id="AQQW01000003">
    <property type="protein sequence ID" value="ETW13644.1"/>
    <property type="molecule type" value="Genomic_DNA"/>
</dbReference>
<dbReference type="Proteomes" id="UP000019063">
    <property type="component" value="Unassembled WGS sequence"/>
</dbReference>
<evidence type="ECO:0000256" key="3">
    <source>
        <dbReference type="ARBA" id="ARBA00022801"/>
    </source>
</evidence>
<feature type="signal peptide" evidence="5">
    <location>
        <begin position="1"/>
        <end position="29"/>
    </location>
</feature>
<comment type="similarity">
    <text evidence="1">Belongs to the metallo-beta-lactamase superfamily.</text>
</comment>
<dbReference type="InterPro" id="IPR006311">
    <property type="entry name" value="TAT_signal"/>
</dbReference>
<dbReference type="GO" id="GO:0016787">
    <property type="term" value="F:hydrolase activity"/>
    <property type="evidence" value="ECO:0007669"/>
    <property type="project" value="UniProtKB-KW"/>
</dbReference>
<dbReference type="RefSeq" id="WP_043843016.1">
    <property type="nucleotide sequence ID" value="NZ_AQQW01000003.1"/>
</dbReference>
<dbReference type="SMART" id="SM00849">
    <property type="entry name" value="Lactamase_B"/>
    <property type="match status" value="1"/>
</dbReference>
<dbReference type="InterPro" id="IPR051013">
    <property type="entry name" value="MBL_superfamily_lactonases"/>
</dbReference>
<proteinExistence type="inferred from homology"/>
<gene>
    <name evidence="7" type="ORF">ATO8_06426</name>
</gene>
<dbReference type="Pfam" id="PF00753">
    <property type="entry name" value="Lactamase_B"/>
    <property type="match status" value="1"/>
</dbReference>
<keyword evidence="5" id="KW-0732">Signal</keyword>
<dbReference type="GO" id="GO:0046872">
    <property type="term" value="F:metal ion binding"/>
    <property type="evidence" value="ECO:0007669"/>
    <property type="project" value="UniProtKB-KW"/>
</dbReference>
<feature type="domain" description="Metallo-beta-lactamase" evidence="6">
    <location>
        <begin position="93"/>
        <end position="296"/>
    </location>
</feature>
<accession>W4HLM9</accession>
<evidence type="ECO:0000256" key="1">
    <source>
        <dbReference type="ARBA" id="ARBA00007749"/>
    </source>
</evidence>